<evidence type="ECO:0000256" key="1">
    <source>
        <dbReference type="PROSITE-ProRule" id="PRU00047"/>
    </source>
</evidence>
<dbReference type="PROSITE" id="PS50158">
    <property type="entry name" value="ZF_CCHC"/>
    <property type="match status" value="1"/>
</dbReference>
<dbReference type="InterPro" id="IPR025836">
    <property type="entry name" value="Zn_knuckle_CX2CX4HX4C"/>
</dbReference>
<keyword evidence="5" id="KW-1185">Reference proteome</keyword>
<dbReference type="Proteomes" id="UP001497516">
    <property type="component" value="Chromosome 4"/>
</dbReference>
<dbReference type="EMBL" id="OZ034817">
    <property type="protein sequence ID" value="CAL1384120.1"/>
    <property type="molecule type" value="Genomic_DNA"/>
</dbReference>
<proteinExistence type="predicted"/>
<dbReference type="InterPro" id="IPR001878">
    <property type="entry name" value="Znf_CCHC"/>
</dbReference>
<evidence type="ECO:0000256" key="2">
    <source>
        <dbReference type="SAM" id="MobiDB-lite"/>
    </source>
</evidence>
<dbReference type="GO" id="GO:0003676">
    <property type="term" value="F:nucleic acid binding"/>
    <property type="evidence" value="ECO:0007669"/>
    <property type="project" value="InterPro"/>
</dbReference>
<dbReference type="GO" id="GO:0008270">
    <property type="term" value="F:zinc ion binding"/>
    <property type="evidence" value="ECO:0007669"/>
    <property type="project" value="UniProtKB-KW"/>
</dbReference>
<feature type="compositionally biased region" description="Basic and acidic residues" evidence="2">
    <location>
        <begin position="1"/>
        <end position="19"/>
    </location>
</feature>
<dbReference type="AlphaFoldDB" id="A0AAV2EDY0"/>
<feature type="region of interest" description="Disordered" evidence="2">
    <location>
        <begin position="1"/>
        <end position="22"/>
    </location>
</feature>
<feature type="domain" description="CCHC-type" evidence="3">
    <location>
        <begin position="226"/>
        <end position="240"/>
    </location>
</feature>
<evidence type="ECO:0000313" key="5">
    <source>
        <dbReference type="Proteomes" id="UP001497516"/>
    </source>
</evidence>
<organism evidence="4 5">
    <name type="scientific">Linum trigynum</name>
    <dbReference type="NCBI Taxonomy" id="586398"/>
    <lineage>
        <taxon>Eukaryota</taxon>
        <taxon>Viridiplantae</taxon>
        <taxon>Streptophyta</taxon>
        <taxon>Embryophyta</taxon>
        <taxon>Tracheophyta</taxon>
        <taxon>Spermatophyta</taxon>
        <taxon>Magnoliopsida</taxon>
        <taxon>eudicotyledons</taxon>
        <taxon>Gunneridae</taxon>
        <taxon>Pentapetalae</taxon>
        <taxon>rosids</taxon>
        <taxon>fabids</taxon>
        <taxon>Malpighiales</taxon>
        <taxon>Linaceae</taxon>
        <taxon>Linum</taxon>
    </lineage>
</organism>
<sequence>MEAREEAIKDTATSKERQTTMELENQLNQITLEDEDDEPLEVEDSDVDVLLMEAVRRLGLIGRLLAEKEPNMKSMKIALSKAWKLKKGFQITELGDMLFAFQFLDMDDRNKVCYEDPWHYENSLIVFKASTTIQKPKPEDLHMINLWIRVEGLPAEMRTQKMAEKIASRFEGLDWFDNGAGTMWDDYMRLRVYMSINNPLKKKIKLNNSGQLVEYPIKYEKLPMFCYSCGRIGHPKLRCKV</sequence>
<dbReference type="Pfam" id="PF14111">
    <property type="entry name" value="DUF4283"/>
    <property type="match status" value="1"/>
</dbReference>
<evidence type="ECO:0000313" key="4">
    <source>
        <dbReference type="EMBL" id="CAL1384120.1"/>
    </source>
</evidence>
<name>A0AAV2EDY0_9ROSI</name>
<accession>A0AAV2EDY0</accession>
<gene>
    <name evidence="4" type="ORF">LTRI10_LOCUS25353</name>
</gene>
<evidence type="ECO:0000259" key="3">
    <source>
        <dbReference type="PROSITE" id="PS50158"/>
    </source>
</evidence>
<dbReference type="InterPro" id="IPR040256">
    <property type="entry name" value="At4g02000-like"/>
</dbReference>
<dbReference type="InterPro" id="IPR025558">
    <property type="entry name" value="DUF4283"/>
</dbReference>
<reference evidence="4 5" key="1">
    <citation type="submission" date="2024-04" db="EMBL/GenBank/DDBJ databases">
        <authorList>
            <person name="Fracassetti M."/>
        </authorList>
    </citation>
    <scope>NUCLEOTIDE SEQUENCE [LARGE SCALE GENOMIC DNA]</scope>
</reference>
<dbReference type="PANTHER" id="PTHR31286:SF167">
    <property type="entry name" value="OS09G0268800 PROTEIN"/>
    <property type="match status" value="1"/>
</dbReference>
<keyword evidence="1" id="KW-0862">Zinc</keyword>
<protein>
    <recommendedName>
        <fullName evidence="3">CCHC-type domain-containing protein</fullName>
    </recommendedName>
</protein>
<keyword evidence="1" id="KW-0863">Zinc-finger</keyword>
<dbReference type="PANTHER" id="PTHR31286">
    <property type="entry name" value="GLYCINE-RICH CELL WALL STRUCTURAL PROTEIN 1.8-LIKE"/>
    <property type="match status" value="1"/>
</dbReference>
<dbReference type="Pfam" id="PF14392">
    <property type="entry name" value="zf-CCHC_4"/>
    <property type="match status" value="1"/>
</dbReference>
<keyword evidence="1" id="KW-0479">Metal-binding</keyword>